<keyword evidence="5" id="KW-1185">Reference proteome</keyword>
<dbReference type="RefSeq" id="WP_107569921.1">
    <property type="nucleotide sequence ID" value="NZ_PYYB01000002.1"/>
</dbReference>
<feature type="domain" description="Glycosyltransferase subfamily 4-like N-terminal" evidence="3">
    <location>
        <begin position="15"/>
        <end position="170"/>
    </location>
</feature>
<dbReference type="SUPFAM" id="SSF53756">
    <property type="entry name" value="UDP-Glycosyltransferase/glycogen phosphorylase"/>
    <property type="match status" value="1"/>
</dbReference>
<dbReference type="Proteomes" id="UP000240739">
    <property type="component" value="Unassembled WGS sequence"/>
</dbReference>
<dbReference type="PANTHER" id="PTHR46401:SF2">
    <property type="entry name" value="GLYCOSYLTRANSFERASE WBBK-RELATED"/>
    <property type="match status" value="1"/>
</dbReference>
<dbReference type="CDD" id="cd03809">
    <property type="entry name" value="GT4_MtfB-like"/>
    <property type="match status" value="1"/>
</dbReference>
<reference evidence="4 5" key="1">
    <citation type="submission" date="2018-03" db="EMBL/GenBank/DDBJ databases">
        <title>Aquarubrobacter algicola gen. nov., sp. nov., a novel actinobacterium isolated from shallow eutrophic lake during the end of cyanobacterial harmful algal blooms.</title>
        <authorList>
            <person name="Chun S.J."/>
        </authorList>
    </citation>
    <scope>NUCLEOTIDE SEQUENCE [LARGE SCALE GENOMIC DNA]</scope>
    <source>
        <strain evidence="4 5">Seoho-28</strain>
    </source>
</reference>
<dbReference type="GO" id="GO:0016757">
    <property type="term" value="F:glycosyltransferase activity"/>
    <property type="evidence" value="ECO:0007669"/>
    <property type="project" value="UniProtKB-KW"/>
</dbReference>
<dbReference type="OrthoDB" id="9801609at2"/>
<proteinExistence type="predicted"/>
<protein>
    <recommendedName>
        <fullName evidence="3">Glycosyltransferase subfamily 4-like N-terminal domain-containing protein</fullName>
    </recommendedName>
</protein>
<dbReference type="AlphaFoldDB" id="A0A2T4UEQ7"/>
<dbReference type="EMBL" id="PYYB01000002">
    <property type="protein sequence ID" value="PTL56202.1"/>
    <property type="molecule type" value="Genomic_DNA"/>
</dbReference>
<evidence type="ECO:0000256" key="1">
    <source>
        <dbReference type="ARBA" id="ARBA00022676"/>
    </source>
</evidence>
<sequence>MRVGVDARALAGHRGVGRYARALLDAMATAFPQDEHHVVAHGAGTPSPGRTIVHRTRLPRRAAYATAALTGRPRLDRLLGGNLDVVWLPAPAPVAVTAGVPVVLTVHDLSFWERPGDFTRYERAWHVLARPDRLVARADRLLADSAATRDALLARRPGLADRVVVVQPGVAAPAAPPPGPVRDRPFLLWVGALEPRKAPDVLAQAWALARAGGLDAELVVVGEGRRPIRGPGVVALGRVDDRTLAGLYRDALALVAPSWLEGFGFPPLEAALLGTPSVLSDLAVHRETLPDAALHVAPGDPRALADALVRIAADAALREDLAVRARAAADRLTWEAAARATRAALADAAGASR</sequence>
<dbReference type="PANTHER" id="PTHR46401">
    <property type="entry name" value="GLYCOSYLTRANSFERASE WBBK-RELATED"/>
    <property type="match status" value="1"/>
</dbReference>
<accession>A0A2T4UEQ7</accession>
<gene>
    <name evidence="4" type="ORF">C7Y72_14540</name>
</gene>
<name>A0A2T4UEQ7_9ACTN</name>
<keyword evidence="1" id="KW-0328">Glycosyltransferase</keyword>
<comment type="caution">
    <text evidence="4">The sequence shown here is derived from an EMBL/GenBank/DDBJ whole genome shotgun (WGS) entry which is preliminary data.</text>
</comment>
<dbReference type="InterPro" id="IPR028098">
    <property type="entry name" value="Glyco_trans_4-like_N"/>
</dbReference>
<keyword evidence="2" id="KW-0808">Transferase</keyword>
<evidence type="ECO:0000256" key="2">
    <source>
        <dbReference type="ARBA" id="ARBA00022679"/>
    </source>
</evidence>
<evidence type="ECO:0000313" key="4">
    <source>
        <dbReference type="EMBL" id="PTL56202.1"/>
    </source>
</evidence>
<dbReference type="Gene3D" id="3.40.50.2000">
    <property type="entry name" value="Glycogen Phosphorylase B"/>
    <property type="match status" value="2"/>
</dbReference>
<organism evidence="4 5">
    <name type="scientific">Paraconexibacter algicola</name>
    <dbReference type="NCBI Taxonomy" id="2133960"/>
    <lineage>
        <taxon>Bacteria</taxon>
        <taxon>Bacillati</taxon>
        <taxon>Actinomycetota</taxon>
        <taxon>Thermoleophilia</taxon>
        <taxon>Solirubrobacterales</taxon>
        <taxon>Paraconexibacteraceae</taxon>
        <taxon>Paraconexibacter</taxon>
    </lineage>
</organism>
<evidence type="ECO:0000259" key="3">
    <source>
        <dbReference type="Pfam" id="PF13439"/>
    </source>
</evidence>
<dbReference type="GO" id="GO:0009103">
    <property type="term" value="P:lipopolysaccharide biosynthetic process"/>
    <property type="evidence" value="ECO:0007669"/>
    <property type="project" value="TreeGrafter"/>
</dbReference>
<dbReference type="Pfam" id="PF13692">
    <property type="entry name" value="Glyco_trans_1_4"/>
    <property type="match status" value="1"/>
</dbReference>
<dbReference type="Pfam" id="PF13439">
    <property type="entry name" value="Glyco_transf_4"/>
    <property type="match status" value="1"/>
</dbReference>
<evidence type="ECO:0000313" key="5">
    <source>
        <dbReference type="Proteomes" id="UP000240739"/>
    </source>
</evidence>